<organism evidence="1 2">
    <name type="scientific">Aspergillus tamarii</name>
    <dbReference type="NCBI Taxonomy" id="41984"/>
    <lineage>
        <taxon>Eukaryota</taxon>
        <taxon>Fungi</taxon>
        <taxon>Dikarya</taxon>
        <taxon>Ascomycota</taxon>
        <taxon>Pezizomycotina</taxon>
        <taxon>Eurotiomycetes</taxon>
        <taxon>Eurotiomycetidae</taxon>
        <taxon>Eurotiales</taxon>
        <taxon>Aspergillaceae</taxon>
        <taxon>Aspergillus</taxon>
        <taxon>Aspergillus subgen. Circumdati</taxon>
    </lineage>
</organism>
<reference evidence="1 2" key="1">
    <citation type="submission" date="2019-04" db="EMBL/GenBank/DDBJ databases">
        <title>Friends and foes A comparative genomics study of 23 Aspergillus species from section Flavi.</title>
        <authorList>
            <consortium name="DOE Joint Genome Institute"/>
            <person name="Kjaerbolling I."/>
            <person name="Vesth T."/>
            <person name="Frisvad J.C."/>
            <person name="Nybo J.L."/>
            <person name="Theobald S."/>
            <person name="Kildgaard S."/>
            <person name="Isbrandt T."/>
            <person name="Kuo A."/>
            <person name="Sato A."/>
            <person name="Lyhne E.K."/>
            <person name="Kogle M.E."/>
            <person name="Wiebenga A."/>
            <person name="Kun R.S."/>
            <person name="Lubbers R.J."/>
            <person name="Makela M.R."/>
            <person name="Barry K."/>
            <person name="Chovatia M."/>
            <person name="Clum A."/>
            <person name="Daum C."/>
            <person name="Haridas S."/>
            <person name="He G."/>
            <person name="LaButti K."/>
            <person name="Lipzen A."/>
            <person name="Mondo S."/>
            <person name="Riley R."/>
            <person name="Salamov A."/>
            <person name="Simmons B.A."/>
            <person name="Magnuson J.K."/>
            <person name="Henrissat B."/>
            <person name="Mortensen U.H."/>
            <person name="Larsen T.O."/>
            <person name="Devries R.P."/>
            <person name="Grigoriev I.V."/>
            <person name="Machida M."/>
            <person name="Baker S.E."/>
            <person name="Andersen M.R."/>
        </authorList>
    </citation>
    <scope>NUCLEOTIDE SEQUENCE [LARGE SCALE GENOMIC DNA]</scope>
    <source>
        <strain evidence="1 2">CBS 117626</strain>
    </source>
</reference>
<evidence type="ECO:0000313" key="1">
    <source>
        <dbReference type="EMBL" id="KAE8156630.1"/>
    </source>
</evidence>
<dbReference type="EMBL" id="ML738753">
    <property type="protein sequence ID" value="KAE8156630.1"/>
    <property type="molecule type" value="Genomic_DNA"/>
</dbReference>
<keyword evidence="2" id="KW-1185">Reference proteome</keyword>
<name>A0A5N6UDF8_ASPTM</name>
<dbReference type="Proteomes" id="UP000326950">
    <property type="component" value="Unassembled WGS sequence"/>
</dbReference>
<proteinExistence type="predicted"/>
<evidence type="ECO:0000313" key="2">
    <source>
        <dbReference type="Proteomes" id="UP000326950"/>
    </source>
</evidence>
<dbReference type="OrthoDB" id="4391310at2759"/>
<accession>A0A5N6UDF8</accession>
<gene>
    <name evidence="1" type="ORF">BDV40DRAFT_309413</name>
</gene>
<sequence length="89" mass="10377">MCWQICRTYQDCPHMYRYDYGKCSDAKARSNQHFCVGPDGTMRSLERVIDPVLHKHPSARKVHIWGLWSSKGILPSNCRDVDIFTLSYV</sequence>
<dbReference type="AlphaFoldDB" id="A0A5N6UDF8"/>
<protein>
    <submittedName>
        <fullName evidence="1">Uncharacterized protein</fullName>
    </submittedName>
</protein>